<dbReference type="PANTHER" id="PTHR12232:SF3">
    <property type="entry name" value="SH3 DOMAIN-BINDING GLUTAMIC ACID-RICH-LIKE PROTEIN 3"/>
    <property type="match status" value="1"/>
</dbReference>
<comment type="subcellular location">
    <subcellularLocation>
        <location evidence="3">Cell projection</location>
        <location evidence="3">Ruffle membrane</location>
    </subcellularLocation>
    <subcellularLocation>
        <location evidence="2">Cytoplasm</location>
        <location evidence="2">Cytosol</location>
    </subcellularLocation>
    <subcellularLocation>
        <location evidence="1">Nucleus</location>
    </subcellularLocation>
</comment>
<evidence type="ECO:0000256" key="6">
    <source>
        <dbReference type="ARBA" id="ARBA00022490"/>
    </source>
</evidence>
<sequence length="95" mass="10800">MSKEFTVYVTSVTSSREVKSNQSEMKRILDTQKIPYDMVDVSVDKCLLEEMRAKAGNSSAVPPQLFCGDVYIGDFNQLNNAVENETLDEFLQRQK</sequence>
<evidence type="ECO:0000256" key="5">
    <source>
        <dbReference type="ARBA" id="ARBA00022475"/>
    </source>
</evidence>
<dbReference type="GO" id="GO:0005829">
    <property type="term" value="C:cytosol"/>
    <property type="evidence" value="ECO:0007669"/>
    <property type="project" value="UniProtKB-SubCell"/>
</dbReference>
<dbReference type="InterPro" id="IPR036249">
    <property type="entry name" value="Thioredoxin-like_sf"/>
</dbReference>
<reference evidence="14" key="1">
    <citation type="thesis" date="2020" institute="ProQuest LLC" country="789 East Eisenhower Parkway, Ann Arbor, MI, USA">
        <title>Comparative Genomics and Chromosome Evolution.</title>
        <authorList>
            <person name="Mudd A.B."/>
        </authorList>
    </citation>
    <scope>NUCLEOTIDE SEQUENCE</scope>
    <source>
        <strain evidence="14">HN-11 Male</strain>
        <tissue evidence="14">Kidney and liver</tissue>
    </source>
</reference>
<comment type="similarity">
    <text evidence="4">Belongs to the SH3BGR family.</text>
</comment>
<dbReference type="GO" id="GO:0032587">
    <property type="term" value="C:ruffle membrane"/>
    <property type="evidence" value="ECO:0007669"/>
    <property type="project" value="UniProtKB-SubCell"/>
</dbReference>
<proteinExistence type="inferred from homology"/>
<evidence type="ECO:0000256" key="2">
    <source>
        <dbReference type="ARBA" id="ARBA00004514"/>
    </source>
</evidence>
<dbReference type="AlphaFoldDB" id="A0A8J6KGJ2"/>
<dbReference type="EMBL" id="WNTK01000001">
    <property type="protein sequence ID" value="KAG9493068.1"/>
    <property type="molecule type" value="Genomic_DNA"/>
</dbReference>
<dbReference type="InterPro" id="IPR006993">
    <property type="entry name" value="Glut_rich_SH3-bd"/>
</dbReference>
<dbReference type="Pfam" id="PF04908">
    <property type="entry name" value="SH3BGR"/>
    <property type="match status" value="1"/>
</dbReference>
<dbReference type="GO" id="GO:0005634">
    <property type="term" value="C:nucleus"/>
    <property type="evidence" value="ECO:0007669"/>
    <property type="project" value="UniProtKB-SubCell"/>
</dbReference>
<evidence type="ECO:0000256" key="8">
    <source>
        <dbReference type="ARBA" id="ARBA00023136"/>
    </source>
</evidence>
<keyword evidence="8" id="KW-0472">Membrane</keyword>
<keyword evidence="9" id="KW-0325">Glycoprotein</keyword>
<evidence type="ECO:0000256" key="9">
    <source>
        <dbReference type="ARBA" id="ARBA00023180"/>
    </source>
</evidence>
<dbReference type="Gene3D" id="3.40.30.10">
    <property type="entry name" value="Glutaredoxin"/>
    <property type="match status" value="1"/>
</dbReference>
<evidence type="ECO:0000256" key="4">
    <source>
        <dbReference type="ARBA" id="ARBA00007764"/>
    </source>
</evidence>
<dbReference type="Proteomes" id="UP000770717">
    <property type="component" value="Unassembled WGS sequence"/>
</dbReference>
<keyword evidence="10" id="KW-0539">Nucleus</keyword>
<dbReference type="InterPro" id="IPR051033">
    <property type="entry name" value="SH3BGR"/>
</dbReference>
<keyword evidence="6" id="KW-0963">Cytoplasm</keyword>
<dbReference type="SUPFAM" id="SSF52833">
    <property type="entry name" value="Thioredoxin-like"/>
    <property type="match status" value="1"/>
</dbReference>
<gene>
    <name evidence="14" type="ORF">GDO78_001148</name>
</gene>
<dbReference type="PROSITE" id="PS51354">
    <property type="entry name" value="GLUTAREDOXIN_2"/>
    <property type="match status" value="1"/>
</dbReference>
<evidence type="ECO:0000256" key="7">
    <source>
        <dbReference type="ARBA" id="ARBA00022990"/>
    </source>
</evidence>
<keyword evidence="11" id="KW-0966">Cell projection</keyword>
<keyword evidence="5" id="KW-1003">Cell membrane</keyword>
<evidence type="ECO:0000313" key="15">
    <source>
        <dbReference type="Proteomes" id="UP000770717"/>
    </source>
</evidence>
<name>A0A8J6KGJ2_ELECQ</name>
<comment type="function">
    <text evidence="13">Could act as a modulator of glutaredoxin biological activity. May play a role in cytoskeleton organization.</text>
</comment>
<comment type="caution">
    <text evidence="14">The sequence shown here is derived from an EMBL/GenBank/DDBJ whole genome shotgun (WGS) entry which is preliminary data.</text>
</comment>
<evidence type="ECO:0000256" key="10">
    <source>
        <dbReference type="ARBA" id="ARBA00023242"/>
    </source>
</evidence>
<keyword evidence="15" id="KW-1185">Reference proteome</keyword>
<evidence type="ECO:0000313" key="14">
    <source>
        <dbReference type="EMBL" id="KAG9493068.1"/>
    </source>
</evidence>
<evidence type="ECO:0000256" key="1">
    <source>
        <dbReference type="ARBA" id="ARBA00004123"/>
    </source>
</evidence>
<keyword evidence="7" id="KW-0007">Acetylation</keyword>
<organism evidence="14 15">
    <name type="scientific">Eleutherodactylus coqui</name>
    <name type="common">Puerto Rican coqui</name>
    <dbReference type="NCBI Taxonomy" id="57060"/>
    <lineage>
        <taxon>Eukaryota</taxon>
        <taxon>Metazoa</taxon>
        <taxon>Chordata</taxon>
        <taxon>Craniata</taxon>
        <taxon>Vertebrata</taxon>
        <taxon>Euteleostomi</taxon>
        <taxon>Amphibia</taxon>
        <taxon>Batrachia</taxon>
        <taxon>Anura</taxon>
        <taxon>Neobatrachia</taxon>
        <taxon>Hyloidea</taxon>
        <taxon>Eleutherodactylidae</taxon>
        <taxon>Eleutherodactylinae</taxon>
        <taxon>Eleutherodactylus</taxon>
        <taxon>Eleutherodactylus</taxon>
    </lineage>
</organism>
<accession>A0A8J6KGJ2</accession>
<evidence type="ECO:0000256" key="12">
    <source>
        <dbReference type="ARBA" id="ARBA00040886"/>
    </source>
</evidence>
<evidence type="ECO:0000256" key="11">
    <source>
        <dbReference type="ARBA" id="ARBA00023273"/>
    </source>
</evidence>
<evidence type="ECO:0000256" key="13">
    <source>
        <dbReference type="ARBA" id="ARBA00045345"/>
    </source>
</evidence>
<protein>
    <recommendedName>
        <fullName evidence="12">SH3 domain-binding glutamic acid-rich-like protein 3</fullName>
    </recommendedName>
</protein>
<evidence type="ECO:0000256" key="3">
    <source>
        <dbReference type="ARBA" id="ARBA00004632"/>
    </source>
</evidence>
<dbReference type="PANTHER" id="PTHR12232">
    <property type="entry name" value="SH3 DOMAIN-BINDING GLUTAMIC ACID-RICH-LIKE PROTEIN"/>
    <property type="match status" value="1"/>
</dbReference>
<dbReference type="OrthoDB" id="9932926at2759"/>